<evidence type="ECO:0000259" key="1">
    <source>
        <dbReference type="Pfam" id="PF01636"/>
    </source>
</evidence>
<dbReference type="EMBL" id="BAAAYL010000001">
    <property type="protein sequence ID" value="GAA3368542.1"/>
    <property type="molecule type" value="Genomic_DNA"/>
</dbReference>
<proteinExistence type="predicted"/>
<name>A0ABP6S5H7_9ACTN</name>
<dbReference type="Gene3D" id="3.30.200.20">
    <property type="entry name" value="Phosphorylase Kinase, domain 1"/>
    <property type="match status" value="1"/>
</dbReference>
<accession>A0ABP6S5H7</accession>
<evidence type="ECO:0000313" key="2">
    <source>
        <dbReference type="EMBL" id="GAA3368542.1"/>
    </source>
</evidence>
<dbReference type="PANTHER" id="PTHR21310">
    <property type="entry name" value="AMINOGLYCOSIDE PHOSPHOTRANSFERASE-RELATED-RELATED"/>
    <property type="match status" value="1"/>
</dbReference>
<dbReference type="Proteomes" id="UP001499990">
    <property type="component" value="Unassembled WGS sequence"/>
</dbReference>
<dbReference type="RefSeq" id="WP_345034514.1">
    <property type="nucleotide sequence ID" value="NZ_BAAAYL010000001.1"/>
</dbReference>
<dbReference type="PANTHER" id="PTHR21310:SF42">
    <property type="entry name" value="BIFUNCTIONAL AAC_APH"/>
    <property type="match status" value="1"/>
</dbReference>
<dbReference type="InterPro" id="IPR011009">
    <property type="entry name" value="Kinase-like_dom_sf"/>
</dbReference>
<protein>
    <submittedName>
        <fullName evidence="2">Aminoglycoside phosphotransferase family protein</fullName>
    </submittedName>
</protein>
<comment type="caution">
    <text evidence="2">The sequence shown here is derived from an EMBL/GenBank/DDBJ whole genome shotgun (WGS) entry which is preliminary data.</text>
</comment>
<dbReference type="Pfam" id="PF01636">
    <property type="entry name" value="APH"/>
    <property type="match status" value="1"/>
</dbReference>
<keyword evidence="3" id="KW-1185">Reference proteome</keyword>
<evidence type="ECO:0000313" key="3">
    <source>
        <dbReference type="Proteomes" id="UP001499990"/>
    </source>
</evidence>
<dbReference type="InterPro" id="IPR051678">
    <property type="entry name" value="AGP_Transferase"/>
</dbReference>
<organism evidence="2 3">
    <name type="scientific">Streptomyces sannanensis</name>
    <dbReference type="NCBI Taxonomy" id="285536"/>
    <lineage>
        <taxon>Bacteria</taxon>
        <taxon>Bacillati</taxon>
        <taxon>Actinomycetota</taxon>
        <taxon>Actinomycetes</taxon>
        <taxon>Kitasatosporales</taxon>
        <taxon>Streptomycetaceae</taxon>
        <taxon>Streptomyces</taxon>
    </lineage>
</organism>
<dbReference type="CDD" id="cd05155">
    <property type="entry name" value="APH_ChoK_like_1"/>
    <property type="match status" value="1"/>
</dbReference>
<gene>
    <name evidence="2" type="ORF">GCM10020367_07310</name>
</gene>
<sequence>MMHENEVQTDVALVRRLLTLQFPRWADLPLRAVHSAGTNNAIYRLGDDMAVRLPRIEDAVEQVEFEQRWLPRLAPLLPAAVPEPIALGRPGEGYPFSWAVSRWIDGVHPADAGRDGHRFAKDLGEFVAAIRTADAAGARQGYRSGSLRTRDAYVREWTAKAADVIDARAVLTAWEHALDQPEWDGPPVWTHGDLIPGNVLVDGGGLRAVIDFGAAGAGDPACDAIAAWTLLTAETRQTFREAAGFDDATWARGQGWALTFVGGITYYRHTNPAMAELGRRAITEVLADPAR</sequence>
<feature type="domain" description="Aminoglycoside phosphotransferase" evidence="1">
    <location>
        <begin position="34"/>
        <end position="256"/>
    </location>
</feature>
<dbReference type="SUPFAM" id="SSF56112">
    <property type="entry name" value="Protein kinase-like (PK-like)"/>
    <property type="match status" value="1"/>
</dbReference>
<dbReference type="InterPro" id="IPR002575">
    <property type="entry name" value="Aminoglycoside_PTrfase"/>
</dbReference>
<dbReference type="Gene3D" id="3.90.1200.10">
    <property type="match status" value="1"/>
</dbReference>
<reference evidence="3" key="1">
    <citation type="journal article" date="2019" name="Int. J. Syst. Evol. Microbiol.">
        <title>The Global Catalogue of Microorganisms (GCM) 10K type strain sequencing project: providing services to taxonomists for standard genome sequencing and annotation.</title>
        <authorList>
            <consortium name="The Broad Institute Genomics Platform"/>
            <consortium name="The Broad Institute Genome Sequencing Center for Infectious Disease"/>
            <person name="Wu L."/>
            <person name="Ma J."/>
        </authorList>
    </citation>
    <scope>NUCLEOTIDE SEQUENCE [LARGE SCALE GENOMIC DNA]</scope>
    <source>
        <strain evidence="3">JCM 9651</strain>
    </source>
</reference>